<dbReference type="KEGG" id="dpu:SU48_09965"/>
<keyword evidence="6" id="KW-1185">Reference proteome</keyword>
<dbReference type="PANTHER" id="PTHR42756">
    <property type="entry name" value="TRANSCRIPTIONAL REGULATOR, MARR"/>
    <property type="match status" value="1"/>
</dbReference>
<dbReference type="AlphaFoldDB" id="A0A172TAJ1"/>
<dbReference type="PRINTS" id="PR00598">
    <property type="entry name" value="HTHMARR"/>
</dbReference>
<organism evidence="5 6">
    <name type="scientific">Deinococcus puniceus</name>
    <dbReference type="NCBI Taxonomy" id="1182568"/>
    <lineage>
        <taxon>Bacteria</taxon>
        <taxon>Thermotogati</taxon>
        <taxon>Deinococcota</taxon>
        <taxon>Deinococci</taxon>
        <taxon>Deinococcales</taxon>
        <taxon>Deinococcaceae</taxon>
        <taxon>Deinococcus</taxon>
    </lineage>
</organism>
<name>A0A172TAJ1_9DEIO</name>
<dbReference type="InterPro" id="IPR036390">
    <property type="entry name" value="WH_DNA-bd_sf"/>
</dbReference>
<dbReference type="OrthoDB" id="32523at2"/>
<evidence type="ECO:0000256" key="1">
    <source>
        <dbReference type="ARBA" id="ARBA00023015"/>
    </source>
</evidence>
<dbReference type="SMART" id="SM00347">
    <property type="entry name" value="HTH_MARR"/>
    <property type="match status" value="1"/>
</dbReference>
<protein>
    <submittedName>
        <fullName evidence="5">MarR family transcriptional regulator</fullName>
    </submittedName>
</protein>
<dbReference type="EMBL" id="CP011387">
    <property type="protein sequence ID" value="ANE44048.1"/>
    <property type="molecule type" value="Genomic_DNA"/>
</dbReference>
<dbReference type="InterPro" id="IPR023187">
    <property type="entry name" value="Tscrpt_reg_MarR-type_CS"/>
</dbReference>
<dbReference type="Proteomes" id="UP000077363">
    <property type="component" value="Chromosome"/>
</dbReference>
<reference evidence="5 6" key="1">
    <citation type="submission" date="2015-01" db="EMBL/GenBank/DDBJ databases">
        <title>Deinococcus puniceus/DY1/ whole genome sequencing.</title>
        <authorList>
            <person name="Kim M.K."/>
            <person name="Srinivasan S."/>
            <person name="Lee J.-J."/>
        </authorList>
    </citation>
    <scope>NUCLEOTIDE SEQUENCE [LARGE SCALE GENOMIC DNA]</scope>
    <source>
        <strain evidence="5 6">DY1</strain>
    </source>
</reference>
<dbReference type="PROSITE" id="PS01117">
    <property type="entry name" value="HTH_MARR_1"/>
    <property type="match status" value="1"/>
</dbReference>
<dbReference type="Gene3D" id="1.10.10.10">
    <property type="entry name" value="Winged helix-like DNA-binding domain superfamily/Winged helix DNA-binding domain"/>
    <property type="match status" value="1"/>
</dbReference>
<evidence type="ECO:0000313" key="6">
    <source>
        <dbReference type="Proteomes" id="UP000077363"/>
    </source>
</evidence>
<dbReference type="InterPro" id="IPR036388">
    <property type="entry name" value="WH-like_DNA-bd_sf"/>
</dbReference>
<keyword evidence="1" id="KW-0805">Transcription regulation</keyword>
<dbReference type="Pfam" id="PF12802">
    <property type="entry name" value="MarR_2"/>
    <property type="match status" value="1"/>
</dbReference>
<keyword evidence="3" id="KW-0804">Transcription</keyword>
<evidence type="ECO:0000313" key="5">
    <source>
        <dbReference type="EMBL" id="ANE44048.1"/>
    </source>
</evidence>
<evidence type="ECO:0000256" key="3">
    <source>
        <dbReference type="ARBA" id="ARBA00023163"/>
    </source>
</evidence>
<evidence type="ECO:0000256" key="2">
    <source>
        <dbReference type="ARBA" id="ARBA00023125"/>
    </source>
</evidence>
<keyword evidence="2" id="KW-0238">DNA-binding</keyword>
<dbReference type="InterPro" id="IPR000835">
    <property type="entry name" value="HTH_MarR-typ"/>
</dbReference>
<dbReference type="PROSITE" id="PS50995">
    <property type="entry name" value="HTH_MARR_2"/>
    <property type="match status" value="1"/>
</dbReference>
<gene>
    <name evidence="5" type="ORF">SU48_09965</name>
</gene>
<dbReference type="GO" id="GO:0003677">
    <property type="term" value="F:DNA binding"/>
    <property type="evidence" value="ECO:0007669"/>
    <property type="project" value="UniProtKB-KW"/>
</dbReference>
<proteinExistence type="predicted"/>
<dbReference type="PANTHER" id="PTHR42756:SF1">
    <property type="entry name" value="TRANSCRIPTIONAL REPRESSOR OF EMRAB OPERON"/>
    <property type="match status" value="1"/>
</dbReference>
<evidence type="ECO:0000259" key="4">
    <source>
        <dbReference type="PROSITE" id="PS50995"/>
    </source>
</evidence>
<dbReference type="PATRIC" id="fig|1182568.3.peg.2074"/>
<dbReference type="GO" id="GO:0003700">
    <property type="term" value="F:DNA-binding transcription factor activity"/>
    <property type="evidence" value="ECO:0007669"/>
    <property type="project" value="InterPro"/>
</dbReference>
<dbReference type="RefSeq" id="WP_064015125.1">
    <property type="nucleotide sequence ID" value="NZ_CP011387.1"/>
</dbReference>
<dbReference type="SUPFAM" id="SSF46785">
    <property type="entry name" value="Winged helix' DNA-binding domain"/>
    <property type="match status" value="1"/>
</dbReference>
<sequence>MTPTKTHQLLERIRTDWHREKPEIDPSPMLMFLLLARLQGALGRHVEQTYTPADINPSGWDLLLTLRRSAPDAGLTPTELSNLSAITGASITNRVSRLIDKGLVERRGSETDRRSARIRLTKQGRELVDKLLPRHVQHEAAVLEVLTPEERAELERLARKLLAHVESAEAE</sequence>
<feature type="domain" description="HTH marR-type" evidence="4">
    <location>
        <begin position="28"/>
        <end position="163"/>
    </location>
</feature>
<accession>A0A172TAJ1</accession>